<name>A0A9E7KGL1_9LILI</name>
<protein>
    <submittedName>
        <fullName evidence="2">Uncharacterized protein</fullName>
    </submittedName>
</protein>
<accession>A0A9E7KGL1</accession>
<sequence>MCGLISFAVWSTPSFILMRQQTRSYPQLSLLAEGDFLSSFVLSQQTHTVGADGHQLNSPHDNAGGGGAVALVKRADMVFLTDARISGEAAASFSEISGIEASRPDFRMDGTWSTDRRSLASSGPAREADESSGTSVIAESSCCMKDLSSNESGMDAAPTRLRRKGSVTTRGLVYCHHFYRAVRVLSIDAAGIDLAGVALSRLEVSANRLATPMPEWPISSTSQPGQAPGESSPPSSLHEATTAGPCSPSLKPYARSPSLFGRPAERNPGGPPLPVWRAAPTGVHLFGEVTLRDALKPVLIPSYDLATGVPFVLNADGDDTAAPRDADGDDTAAPRDADDDTAAVAEAGARTNGQSQRRWWWRRWVWWRKLRRGVKVRRRL</sequence>
<organism evidence="2 3">
    <name type="scientific">Musa troglodytarum</name>
    <name type="common">fe'i banana</name>
    <dbReference type="NCBI Taxonomy" id="320322"/>
    <lineage>
        <taxon>Eukaryota</taxon>
        <taxon>Viridiplantae</taxon>
        <taxon>Streptophyta</taxon>
        <taxon>Embryophyta</taxon>
        <taxon>Tracheophyta</taxon>
        <taxon>Spermatophyta</taxon>
        <taxon>Magnoliopsida</taxon>
        <taxon>Liliopsida</taxon>
        <taxon>Zingiberales</taxon>
        <taxon>Musaceae</taxon>
        <taxon>Musa</taxon>
    </lineage>
</organism>
<evidence type="ECO:0000313" key="2">
    <source>
        <dbReference type="EMBL" id="URE15934.1"/>
    </source>
</evidence>
<feature type="compositionally biased region" description="Basic and acidic residues" evidence="1">
    <location>
        <begin position="107"/>
        <end position="118"/>
    </location>
</feature>
<dbReference type="AlphaFoldDB" id="A0A9E7KGL1"/>
<feature type="region of interest" description="Disordered" evidence="1">
    <location>
        <begin position="318"/>
        <end position="339"/>
    </location>
</feature>
<reference evidence="2" key="1">
    <citation type="submission" date="2022-05" db="EMBL/GenBank/DDBJ databases">
        <title>The Musa troglodytarum L. genome provides insights into the mechanism of non-climacteric behaviour and enrichment of carotenoids.</title>
        <authorList>
            <person name="Wang J."/>
        </authorList>
    </citation>
    <scope>NUCLEOTIDE SEQUENCE</scope>
    <source>
        <tissue evidence="2">Leaf</tissue>
    </source>
</reference>
<evidence type="ECO:0000313" key="3">
    <source>
        <dbReference type="Proteomes" id="UP001055439"/>
    </source>
</evidence>
<proteinExistence type="predicted"/>
<feature type="region of interest" description="Disordered" evidence="1">
    <location>
        <begin position="212"/>
        <end position="275"/>
    </location>
</feature>
<gene>
    <name evidence="2" type="ORF">MUK42_05113</name>
</gene>
<dbReference type="EMBL" id="CP097509">
    <property type="protein sequence ID" value="URE15934.1"/>
    <property type="molecule type" value="Genomic_DNA"/>
</dbReference>
<dbReference type="Proteomes" id="UP001055439">
    <property type="component" value="Chromosome 7"/>
</dbReference>
<evidence type="ECO:0000256" key="1">
    <source>
        <dbReference type="SAM" id="MobiDB-lite"/>
    </source>
</evidence>
<keyword evidence="3" id="KW-1185">Reference proteome</keyword>
<feature type="compositionally biased region" description="Basic and acidic residues" evidence="1">
    <location>
        <begin position="321"/>
        <end position="336"/>
    </location>
</feature>
<feature type="region of interest" description="Disordered" evidence="1">
    <location>
        <begin position="107"/>
        <end position="137"/>
    </location>
</feature>